<comment type="caution">
    <text evidence="1">The sequence shown here is derived from an EMBL/GenBank/DDBJ whole genome shotgun (WGS) entry which is preliminary data.</text>
</comment>
<dbReference type="PROSITE" id="PS51257">
    <property type="entry name" value="PROKAR_LIPOPROTEIN"/>
    <property type="match status" value="1"/>
</dbReference>
<gene>
    <name evidence="1" type="ORF">J529_1754</name>
</gene>
<dbReference type="AlphaFoldDB" id="A0A009TJV1"/>
<evidence type="ECO:0008006" key="3">
    <source>
        <dbReference type="Google" id="ProtNLM"/>
    </source>
</evidence>
<proteinExistence type="predicted"/>
<sequence length="347" mass="40275">MNTVMKQALVITTFTAAVILTGCGKSKPEPKSKTEKVEAISDWSCTYPDNLNQIQTSLKKEYLKQIERSLRQSQYQVDTDILNKINQGLKFEIKNVRTLPLEDESQKNTQLSCESQLVVSFPKGLQKRAEKAYIEELRHSDKESDTLNDYFSDNESSLTLENDQLKGDFFYNITKTDKEGLVFDLPTQNSVIEGLVFVATKAVQYAAYVKENELIEENIEENLQISEQNNEEQTALAQEAMDVRKKELDADKAKQVERLNLTWDKLSADKKTQFKQDQSDWFKKRDVECKVLAQKTVDEIPEKDLETYQKQSDYWTAEMRKQNQEMQYTQCFIQKTAERTVYLNNLN</sequence>
<dbReference type="RefSeq" id="WP_001099004.1">
    <property type="nucleotide sequence ID" value="NZ_JEXJ01000022.1"/>
</dbReference>
<reference evidence="1 2" key="1">
    <citation type="submission" date="2014-02" db="EMBL/GenBank/DDBJ databases">
        <title>Comparative genomics and transcriptomics to identify genetic mechanisms underlying the emergence of carbapenem resistant Acinetobacter baumannii (CRAb).</title>
        <authorList>
            <person name="Harris A.D."/>
            <person name="Johnson K.J."/>
            <person name="George J."/>
            <person name="Shefchek K."/>
            <person name="Daugherty S.C."/>
            <person name="Parankush S."/>
            <person name="Sadzewicz L."/>
            <person name="Tallon L."/>
            <person name="Sengamalay N."/>
            <person name="Hazen T.H."/>
            <person name="Rasko D.A."/>
        </authorList>
    </citation>
    <scope>NUCLEOTIDE SEQUENCE [LARGE SCALE GENOMIC DNA]</scope>
    <source>
        <strain evidence="1 2">99063</strain>
    </source>
</reference>
<protein>
    <recommendedName>
        <fullName evidence="3">Lysozyme inhibitor LprI N-terminal domain-containing protein</fullName>
    </recommendedName>
</protein>
<name>A0A009TJV1_ACIBA</name>
<dbReference type="PATRIC" id="fig|1310630.3.peg.1717"/>
<dbReference type="Proteomes" id="UP000020735">
    <property type="component" value="Unassembled WGS sequence"/>
</dbReference>
<evidence type="ECO:0000313" key="2">
    <source>
        <dbReference type="Proteomes" id="UP000020735"/>
    </source>
</evidence>
<dbReference type="EMBL" id="JEXJ01000022">
    <property type="protein sequence ID" value="EXC51670.1"/>
    <property type="molecule type" value="Genomic_DNA"/>
</dbReference>
<accession>A0A009TJV1</accession>
<organism evidence="1 2">
    <name type="scientific">Acinetobacter baumannii 99063</name>
    <dbReference type="NCBI Taxonomy" id="1310630"/>
    <lineage>
        <taxon>Bacteria</taxon>
        <taxon>Pseudomonadati</taxon>
        <taxon>Pseudomonadota</taxon>
        <taxon>Gammaproteobacteria</taxon>
        <taxon>Moraxellales</taxon>
        <taxon>Moraxellaceae</taxon>
        <taxon>Acinetobacter</taxon>
        <taxon>Acinetobacter calcoaceticus/baumannii complex</taxon>
    </lineage>
</organism>
<evidence type="ECO:0000313" key="1">
    <source>
        <dbReference type="EMBL" id="EXC51670.1"/>
    </source>
</evidence>